<dbReference type="STRING" id="883081.HMPREF9698_00088"/>
<feature type="active site" evidence="3">
    <location>
        <position position="133"/>
    </location>
</feature>
<dbReference type="Pfam" id="PF00849">
    <property type="entry name" value="PseudoU_synth_2"/>
    <property type="match status" value="1"/>
</dbReference>
<dbReference type="InterPro" id="IPR006145">
    <property type="entry name" value="PsdUridine_synth_RsuA/RluA"/>
</dbReference>
<dbReference type="PROSITE" id="PS01129">
    <property type="entry name" value="PSI_RLU"/>
    <property type="match status" value="1"/>
</dbReference>
<dbReference type="GO" id="GO:0000455">
    <property type="term" value="P:enzyme-directed rRNA pseudouridine synthesis"/>
    <property type="evidence" value="ECO:0007669"/>
    <property type="project" value="TreeGrafter"/>
</dbReference>
<keyword evidence="5" id="KW-0413">Isomerase</keyword>
<comment type="caution">
    <text evidence="7">The sequence shown here is derived from an EMBL/GenBank/DDBJ whole genome shotgun (WGS) entry which is preliminary data.</text>
</comment>
<dbReference type="GO" id="GO:0009982">
    <property type="term" value="F:pseudouridine synthase activity"/>
    <property type="evidence" value="ECO:0007669"/>
    <property type="project" value="InterPro"/>
</dbReference>
<dbReference type="EC" id="5.4.99.-" evidence="5"/>
<proteinExistence type="inferred from homology"/>
<comment type="function">
    <text evidence="5">Responsible for synthesis of pseudouridine from uracil.</text>
</comment>
<dbReference type="InterPro" id="IPR020103">
    <property type="entry name" value="PsdUridine_synth_cat_dom_sf"/>
</dbReference>
<dbReference type="PANTHER" id="PTHR21600">
    <property type="entry name" value="MITOCHONDRIAL RNA PSEUDOURIDINE SYNTHASE"/>
    <property type="match status" value="1"/>
</dbReference>
<dbReference type="SUPFAM" id="SSF55120">
    <property type="entry name" value="Pseudouridine synthase"/>
    <property type="match status" value="1"/>
</dbReference>
<dbReference type="InterPro" id="IPR006224">
    <property type="entry name" value="PsdUridine_synth_RluA-like_CS"/>
</dbReference>
<evidence type="ECO:0000256" key="3">
    <source>
        <dbReference type="PIRSR" id="PIRSR606225-1"/>
    </source>
</evidence>
<dbReference type="PANTHER" id="PTHR21600:SF35">
    <property type="entry name" value="PSEUDOURIDINE SYNTHASE"/>
    <property type="match status" value="1"/>
</dbReference>
<evidence type="ECO:0000313" key="7">
    <source>
        <dbReference type="EMBL" id="EKU94360.1"/>
    </source>
</evidence>
<dbReference type="NCBIfam" id="TIGR00005">
    <property type="entry name" value="rluA_subfam"/>
    <property type="match status" value="1"/>
</dbReference>
<keyword evidence="4" id="KW-0694">RNA-binding</keyword>
<dbReference type="InterPro" id="IPR050188">
    <property type="entry name" value="RluA_PseudoU_synthase"/>
</dbReference>
<dbReference type="EMBL" id="AGXA01000002">
    <property type="protein sequence ID" value="EKU94360.1"/>
    <property type="molecule type" value="Genomic_DNA"/>
</dbReference>
<dbReference type="CDD" id="cd02869">
    <property type="entry name" value="PseudoU_synth_RluA_like"/>
    <property type="match status" value="1"/>
</dbReference>
<dbReference type="InterPro" id="IPR006225">
    <property type="entry name" value="PsdUridine_synth_RluC/D"/>
</dbReference>
<organism evidence="7 8">
    <name type="scientific">Alloiococcus otitis ATCC 51267</name>
    <dbReference type="NCBI Taxonomy" id="883081"/>
    <lineage>
        <taxon>Bacteria</taxon>
        <taxon>Bacillati</taxon>
        <taxon>Bacillota</taxon>
        <taxon>Bacilli</taxon>
        <taxon>Lactobacillales</taxon>
        <taxon>Carnobacteriaceae</taxon>
        <taxon>Alloiococcus</taxon>
    </lineage>
</organism>
<evidence type="ECO:0000256" key="5">
    <source>
        <dbReference type="RuleBase" id="RU362028"/>
    </source>
</evidence>
<dbReference type="Gene3D" id="3.30.2350.10">
    <property type="entry name" value="Pseudouridine synthase"/>
    <property type="match status" value="1"/>
</dbReference>
<evidence type="ECO:0000259" key="6">
    <source>
        <dbReference type="Pfam" id="PF00849"/>
    </source>
</evidence>
<evidence type="ECO:0000313" key="8">
    <source>
        <dbReference type="Proteomes" id="UP000009875"/>
    </source>
</evidence>
<reference evidence="7 8" key="1">
    <citation type="submission" date="2012-09" db="EMBL/GenBank/DDBJ databases">
        <title>The Genome Sequence of Alloiococcus otitis ATCC 51267.</title>
        <authorList>
            <consortium name="The Broad Institute Genome Sequencing Platform"/>
            <person name="Earl A."/>
            <person name="Ward D."/>
            <person name="Feldgarden M."/>
            <person name="Gevers D."/>
            <person name="Huys G."/>
            <person name="Walker B."/>
            <person name="Young S.K."/>
            <person name="Zeng Q."/>
            <person name="Gargeya S."/>
            <person name="Fitzgerald M."/>
            <person name="Haas B."/>
            <person name="Abouelleil A."/>
            <person name="Alvarado L."/>
            <person name="Arachchi H.M."/>
            <person name="Berlin A.M."/>
            <person name="Chapman S.B."/>
            <person name="Goldberg J."/>
            <person name="Griggs A."/>
            <person name="Gujja S."/>
            <person name="Hansen M."/>
            <person name="Howarth C."/>
            <person name="Imamovic A."/>
            <person name="Larimer J."/>
            <person name="McCowen C."/>
            <person name="Montmayeur A."/>
            <person name="Murphy C."/>
            <person name="Neiman D."/>
            <person name="Pearson M."/>
            <person name="Priest M."/>
            <person name="Roberts A."/>
            <person name="Saif S."/>
            <person name="Shea T."/>
            <person name="Sisk P."/>
            <person name="Sykes S."/>
            <person name="Wortman J."/>
            <person name="Nusbaum C."/>
            <person name="Birren B."/>
        </authorList>
    </citation>
    <scope>NUCLEOTIDE SEQUENCE [LARGE SCALE GENOMIC DNA]</scope>
    <source>
        <strain evidence="7 8">ATCC 51267</strain>
    </source>
</reference>
<evidence type="ECO:0000256" key="4">
    <source>
        <dbReference type="PROSITE-ProRule" id="PRU00182"/>
    </source>
</evidence>
<keyword evidence="8" id="KW-1185">Reference proteome</keyword>
<dbReference type="AlphaFoldDB" id="K9EYV7"/>
<dbReference type="GO" id="GO:0003723">
    <property type="term" value="F:RNA binding"/>
    <property type="evidence" value="ECO:0007669"/>
    <property type="project" value="UniProtKB-KW"/>
</dbReference>
<dbReference type="OrthoDB" id="9807829at2"/>
<name>K9EYV7_9LACT</name>
<protein>
    <recommendedName>
        <fullName evidence="5">Pseudouridine synthase</fullName>
        <ecNumber evidence="5">5.4.99.-</ecNumber>
    </recommendedName>
</protein>
<dbReference type="HOGENOM" id="CLU_016902_8_2_9"/>
<accession>K9EYV7</accession>
<gene>
    <name evidence="7" type="ORF">HMPREF9698_00088</name>
</gene>
<comment type="similarity">
    <text evidence="2 5">Belongs to the pseudouridine synthase RluA family.</text>
</comment>
<comment type="catalytic activity">
    <reaction evidence="1 5">
        <text>a uridine in RNA = a pseudouridine in RNA</text>
        <dbReference type="Rhea" id="RHEA:48348"/>
        <dbReference type="Rhea" id="RHEA-COMP:12068"/>
        <dbReference type="Rhea" id="RHEA-COMP:12069"/>
        <dbReference type="ChEBI" id="CHEBI:65314"/>
        <dbReference type="ChEBI" id="CHEBI:65315"/>
    </reaction>
</comment>
<evidence type="ECO:0000256" key="1">
    <source>
        <dbReference type="ARBA" id="ARBA00000073"/>
    </source>
</evidence>
<feature type="domain" description="Pseudouridine synthase RsuA/RluA-like" evidence="6">
    <location>
        <begin position="86"/>
        <end position="234"/>
    </location>
</feature>
<dbReference type="eggNOG" id="COG0564">
    <property type="taxonomic scope" value="Bacteria"/>
</dbReference>
<evidence type="ECO:0000256" key="2">
    <source>
        <dbReference type="ARBA" id="ARBA00010876"/>
    </source>
</evidence>
<dbReference type="PROSITE" id="PS50889">
    <property type="entry name" value="S4"/>
    <property type="match status" value="1"/>
</dbReference>
<dbReference type="RefSeq" id="WP_003776209.1">
    <property type="nucleotide sequence ID" value="NZ_JH992957.1"/>
</dbReference>
<dbReference type="Proteomes" id="UP000009875">
    <property type="component" value="Unassembled WGS sequence"/>
</dbReference>
<dbReference type="GO" id="GO:0140098">
    <property type="term" value="F:catalytic activity, acting on RNA"/>
    <property type="evidence" value="ECO:0007669"/>
    <property type="project" value="UniProtKB-ARBA"/>
</dbReference>
<sequence length="295" mass="32948">MQVTWTNQEDQLILSDFLKEKGLSRRFLTKLKQVKGAIRVNHQPVRVTWELVKGDQVELDLPKEEANPHLAPNEGGLDILYEDDYLLALNKSAGQTCLPSPQNRSSSLANKVLAYYIKEGAENLKIHPVTRLDKDTSGIILFAKHQYIHHLMTTRSHLTKKYLALVQGQVTPTEGVIDLAIGRTEDSIIKRQVKQGGKPAQTSYRVLDQSNQASLLTIDLLTGRTHQIRVHFSHLGHPLLGDSLYGGQAGIIDRQALHCQQVDFAHPLTGQRVHLQAPLPEDLLVLSQRLKLGGV</sequence>